<feature type="transmembrane region" description="Helical" evidence="1">
    <location>
        <begin position="138"/>
        <end position="157"/>
    </location>
</feature>
<reference evidence="3" key="1">
    <citation type="journal article" date="2019" name="Int. J. Syst. Evol. Microbiol.">
        <title>The Global Catalogue of Microorganisms (GCM) 10K type strain sequencing project: providing services to taxonomists for standard genome sequencing and annotation.</title>
        <authorList>
            <consortium name="The Broad Institute Genomics Platform"/>
            <consortium name="The Broad Institute Genome Sequencing Center for Infectious Disease"/>
            <person name="Wu L."/>
            <person name="Ma J."/>
        </authorList>
    </citation>
    <scope>NUCLEOTIDE SEQUENCE [LARGE SCALE GENOMIC DNA]</scope>
    <source>
        <strain evidence="3">CGMCC 1.10832</strain>
    </source>
</reference>
<protein>
    <recommendedName>
        <fullName evidence="4">TM2 domain-containing protein</fullName>
    </recommendedName>
</protein>
<organism evidence="2 3">
    <name type="scientific">Marivirga lumbricoides</name>
    <dbReference type="NCBI Taxonomy" id="1046115"/>
    <lineage>
        <taxon>Bacteria</taxon>
        <taxon>Pseudomonadati</taxon>
        <taxon>Bacteroidota</taxon>
        <taxon>Cytophagia</taxon>
        <taxon>Cytophagales</taxon>
        <taxon>Marivirgaceae</taxon>
        <taxon>Marivirga</taxon>
    </lineage>
</organism>
<name>A0ABQ1MN17_9BACT</name>
<dbReference type="EMBL" id="BMEC01000010">
    <property type="protein sequence ID" value="GGC43630.1"/>
    <property type="molecule type" value="Genomic_DNA"/>
</dbReference>
<gene>
    <name evidence="2" type="ORF">GCM10011506_31530</name>
</gene>
<keyword evidence="3" id="KW-1185">Reference proteome</keyword>
<evidence type="ECO:0008006" key="4">
    <source>
        <dbReference type="Google" id="ProtNLM"/>
    </source>
</evidence>
<comment type="caution">
    <text evidence="2">The sequence shown here is derived from an EMBL/GenBank/DDBJ whole genome shotgun (WGS) entry which is preliminary data.</text>
</comment>
<accession>A0ABQ1MN17</accession>
<dbReference type="Proteomes" id="UP000636010">
    <property type="component" value="Unassembled WGS sequence"/>
</dbReference>
<keyword evidence="1" id="KW-0812">Transmembrane</keyword>
<sequence length="188" mass="21677">MININSIYNEDFKRGYEALNNLKVEDSVVANLKYFELSGLALLNRDIAAFDKYDQNITQEYYYFSNERASLQNVAEELRNKKLKSPWVAGIATAIIPGAGKFYAGKRGQGIYSFVISMFLALQVWESYRIDGIESPRFIIYGSLFSLFHAGNIWSSALTVKNYNKEYNEAVNYRIKMDLHIPIRSFFN</sequence>
<evidence type="ECO:0000313" key="2">
    <source>
        <dbReference type="EMBL" id="GGC43630.1"/>
    </source>
</evidence>
<feature type="transmembrane region" description="Helical" evidence="1">
    <location>
        <begin position="110"/>
        <end position="126"/>
    </location>
</feature>
<keyword evidence="1" id="KW-0472">Membrane</keyword>
<keyword evidence="1" id="KW-1133">Transmembrane helix</keyword>
<proteinExistence type="predicted"/>
<evidence type="ECO:0000313" key="3">
    <source>
        <dbReference type="Proteomes" id="UP000636010"/>
    </source>
</evidence>
<evidence type="ECO:0000256" key="1">
    <source>
        <dbReference type="SAM" id="Phobius"/>
    </source>
</evidence>